<dbReference type="EMBL" id="JANAVB010019399">
    <property type="protein sequence ID" value="KAJ6828387.1"/>
    <property type="molecule type" value="Genomic_DNA"/>
</dbReference>
<feature type="compositionally biased region" description="Low complexity" evidence="4">
    <location>
        <begin position="1625"/>
        <end position="1636"/>
    </location>
</feature>
<feature type="compositionally biased region" description="Basic and acidic residues" evidence="4">
    <location>
        <begin position="980"/>
        <end position="989"/>
    </location>
</feature>
<feature type="compositionally biased region" description="Basic and acidic residues" evidence="4">
    <location>
        <begin position="1000"/>
        <end position="1016"/>
    </location>
</feature>
<dbReference type="PANTHER" id="PTHR46524:SF7">
    <property type="entry name" value="CW-TYPE ZINC FINGER"/>
    <property type="match status" value="1"/>
</dbReference>
<evidence type="ECO:0000256" key="3">
    <source>
        <dbReference type="ARBA" id="ARBA00022833"/>
    </source>
</evidence>
<feature type="region of interest" description="Disordered" evidence="4">
    <location>
        <begin position="1362"/>
        <end position="1403"/>
    </location>
</feature>
<feature type="compositionally biased region" description="Basic and acidic residues" evidence="4">
    <location>
        <begin position="801"/>
        <end position="810"/>
    </location>
</feature>
<feature type="domain" description="CW-type" evidence="5">
    <location>
        <begin position="666"/>
        <end position="719"/>
    </location>
</feature>
<gene>
    <name evidence="6" type="ORF">M6B38_363205</name>
</gene>
<evidence type="ECO:0000256" key="2">
    <source>
        <dbReference type="ARBA" id="ARBA00022771"/>
    </source>
</evidence>
<feature type="region of interest" description="Disordered" evidence="4">
    <location>
        <begin position="387"/>
        <end position="487"/>
    </location>
</feature>
<dbReference type="PANTHER" id="PTHR46524">
    <property type="entry name" value="CW-TYPE ZINC FINGER"/>
    <property type="match status" value="1"/>
</dbReference>
<feature type="region of interest" description="Disordered" evidence="4">
    <location>
        <begin position="1267"/>
        <end position="1309"/>
    </location>
</feature>
<feature type="compositionally biased region" description="Basic and acidic residues" evidence="4">
    <location>
        <begin position="446"/>
        <end position="456"/>
    </location>
</feature>
<feature type="region of interest" description="Disordered" evidence="4">
    <location>
        <begin position="147"/>
        <end position="194"/>
    </location>
</feature>
<keyword evidence="1" id="KW-0479">Metal-binding</keyword>
<feature type="compositionally biased region" description="Basic and acidic residues" evidence="4">
    <location>
        <begin position="1055"/>
        <end position="1084"/>
    </location>
</feature>
<feature type="compositionally biased region" description="Basic and acidic residues" evidence="4">
    <location>
        <begin position="571"/>
        <end position="606"/>
    </location>
</feature>
<evidence type="ECO:0000256" key="1">
    <source>
        <dbReference type="ARBA" id="ARBA00022723"/>
    </source>
</evidence>
<feature type="region of interest" description="Disordered" evidence="4">
    <location>
        <begin position="510"/>
        <end position="606"/>
    </location>
</feature>
<evidence type="ECO:0000313" key="7">
    <source>
        <dbReference type="Proteomes" id="UP001140949"/>
    </source>
</evidence>
<dbReference type="InterPro" id="IPR055300">
    <property type="entry name" value="CWZF3/5/7"/>
</dbReference>
<protein>
    <recommendedName>
        <fullName evidence="5">CW-type domain-containing protein</fullName>
    </recommendedName>
</protein>
<evidence type="ECO:0000259" key="5">
    <source>
        <dbReference type="PROSITE" id="PS51050"/>
    </source>
</evidence>
<sequence>MLSVRSREGLGFGGGGERRRGAVEMEENELEEGEACSGQEDDSCVDPDVALSYIDEKIQDVLGHFQKDFEGGVSAENLGAKFGGYGSFLPTYQRSPPILIQPRSSPLPANRAISRSPCNSAVEGVRQNPPIATNVSLSRNNTVSTAQVNNSGTMSAKQPNNLSRKENFTSSPSAGRCIPQHDLSNEPMNSSDKKSLKLRLKVGLPKDNAAIYYGLGLDDSPSSSLEGSPDGSGGIFPKFQDAAGESPVTILQVMTCFSVPGGYLLSPLHEHLIHLSEKTSSFRMSGKPRKGVPEISIAANSTLPTRDLKGYSDKKAKSNEKNGISSEESLNCKTEASKMLEKEIDIETPAGQKLLASALNIPVFSNLRDSDAKVEKQAVPAPVMATSKTSNVAKDPDKTPIKDKISLTDIPHDDQLASTESLKSWGLGNSENESTHSKGKLNSKIHLVDKAQERRPVSNYKDGSSDSLREIKSKTQRSDDVSKFSYDGCKDTDNIAGHTGSIKLVSSLRANSHEKDEVKKFQALDQVHKGKDKQKRKHNNYVPTDESTKENLRAPSSVVSKEKKKSSHSLGGDRSEKKSKIPKSRKEMSRSHSREPQGELARIIDDERVENMTKFPGPSMFTEERPGIKKDDNIGISEQLANAPILAPSIGSGPTSDAAPVLHAPVLIKENWVQCDTCMKWRLLPYGADPDNLPKEWECNMQIWLPGLNSCIISEEETQKAFNELYLVPAPGTGANLNGHHDVAASSITSADALHIDQRREHTVGNMPIAGKKKYRPMGTSNLPNHSSSKKNLHAPFKNKRSSDVNEYPRESSSLTKTAGVRSKSIELTTESHNHRQKKNKIPGRYSDGGDSVAKNDKHSKSKSKREVDQDGVRTSKKFKKEVAHILVEDRISDLDMACKAAPIVDNGLSSTANGNFLQNYCDQSSSKDSKCETKGNLLASIKRSKDSAHVPSGQFKEHNAPAAEKSGPSDFAAKKRKLKEWQESKAHQDNLMSSQQISDSRHTVKEAFSESELSKQKKAKVAMPEGKEPTMSDTDGKMDKKGNLTKILLSGSRKRADEEERVTPGKEPMGHYHENVPSRRALDGTDSSKLYGQLPAAATSSSSKVSGSRKNKAIIQEVKGSPVESVSSSPLRIPNIEKVATKSYSVVKDDVVDVGLSLNGSPKRSDGEVDGGSDQSGTQRKETGASGRQRSLGGHRASDSGIVGSLRENCSYQDKEAISGGKGRETLYLKRGKQIDISSTEFVETNLACDTGNAFAQSNNYHSEGLERDDLHNEDKLQQKSGKSSSLCSRERNKSSNTDADRVKLKVNDSGGGKKDLYSIKSVNNCQSEDDFNCDENSNYQEDVRGENCKFEEKDENYLGKKNSSMKRPHVNGRGNYSNKEIEDSLDAGNNHSGSKATLAGSSCKSSCQENLQLAPYPTEQLSGFPDHIDRSEMFSGIGISQSIQPSKDKQESRSELHPINVANKSRKPDNQNGKHAHSLRQATPNGHDSASPMRKDGPAAAHVLKEARDLKHTANRLKKEGLEHESIGIFFESALKFLHYASLLEPSGAENARQGELKHMMHMYSETAKLCMYCAHEYERCKEMAAAALAYKCVEVAYMKAAYYKHPGASKDRHELQTALQTSLPGESPSSSASDVDNLNNQGALDKAASTKAVGSPQIAGNYVIAARNRPHFMGLLNYTNDLISAFEATKRSQSTISAASVNLDKVRCDGLSSVREVLDFNYHNVEGLLRLVRRSMALISR</sequence>
<keyword evidence="2" id="KW-0863">Zinc-finger</keyword>
<feature type="compositionally biased region" description="Basic residues" evidence="4">
    <location>
        <begin position="530"/>
        <end position="539"/>
    </location>
</feature>
<keyword evidence="7" id="KW-1185">Reference proteome</keyword>
<feature type="compositionally biased region" description="Basic residues" evidence="4">
    <location>
        <begin position="788"/>
        <end position="800"/>
    </location>
</feature>
<feature type="compositionally biased region" description="Polar residues" evidence="4">
    <location>
        <begin position="416"/>
        <end position="432"/>
    </location>
</feature>
<feature type="compositionally biased region" description="Basic and acidic residues" evidence="4">
    <location>
        <begin position="1026"/>
        <end position="1043"/>
    </location>
</feature>
<dbReference type="Gene3D" id="3.30.40.100">
    <property type="match status" value="1"/>
</dbReference>
<dbReference type="InterPro" id="IPR056406">
    <property type="entry name" value="THD_CWZF3/5/7"/>
</dbReference>
<name>A0AAX6GJC3_IRIPA</name>
<organism evidence="6 7">
    <name type="scientific">Iris pallida</name>
    <name type="common">Sweet iris</name>
    <dbReference type="NCBI Taxonomy" id="29817"/>
    <lineage>
        <taxon>Eukaryota</taxon>
        <taxon>Viridiplantae</taxon>
        <taxon>Streptophyta</taxon>
        <taxon>Embryophyta</taxon>
        <taxon>Tracheophyta</taxon>
        <taxon>Spermatophyta</taxon>
        <taxon>Magnoliopsida</taxon>
        <taxon>Liliopsida</taxon>
        <taxon>Asparagales</taxon>
        <taxon>Iridaceae</taxon>
        <taxon>Iridoideae</taxon>
        <taxon>Irideae</taxon>
        <taxon>Iris</taxon>
    </lineage>
</organism>
<feature type="compositionally biased region" description="Basic and acidic residues" evidence="4">
    <location>
        <begin position="1448"/>
        <end position="1458"/>
    </location>
</feature>
<dbReference type="Pfam" id="PF24756">
    <property type="entry name" value="THD_CWZF3-5-7"/>
    <property type="match status" value="1"/>
</dbReference>
<feature type="region of interest" description="Disordered" evidence="4">
    <location>
        <begin position="770"/>
        <end position="874"/>
    </location>
</feature>
<evidence type="ECO:0000313" key="6">
    <source>
        <dbReference type="EMBL" id="KAJ6828387.1"/>
    </source>
</evidence>
<feature type="compositionally biased region" description="Basic and acidic residues" evidence="4">
    <location>
        <begin position="1290"/>
        <end position="1309"/>
    </location>
</feature>
<feature type="region of interest" description="Disordered" evidence="4">
    <location>
        <begin position="943"/>
        <end position="1130"/>
    </location>
</feature>
<feature type="compositionally biased region" description="Basic and acidic residues" evidence="4">
    <location>
        <begin position="511"/>
        <end position="529"/>
    </location>
</feature>
<comment type="caution">
    <text evidence="6">The sequence shown here is derived from an EMBL/GenBank/DDBJ whole genome shotgun (WGS) entry which is preliminary data.</text>
</comment>
<keyword evidence="3" id="KW-0862">Zinc</keyword>
<proteinExistence type="predicted"/>
<dbReference type="InterPro" id="IPR011124">
    <property type="entry name" value="Znf_CW"/>
</dbReference>
<feature type="compositionally biased region" description="Basic and acidic residues" evidence="4">
    <location>
        <begin position="1267"/>
        <end position="1279"/>
    </location>
</feature>
<feature type="compositionally biased region" description="Acidic residues" evidence="4">
    <location>
        <begin position="24"/>
        <end position="43"/>
    </location>
</feature>
<feature type="compositionally biased region" description="Basic and acidic residues" evidence="4">
    <location>
        <begin position="308"/>
        <end position="320"/>
    </location>
</feature>
<feature type="region of interest" description="Disordered" evidence="4">
    <location>
        <begin position="1444"/>
        <end position="1499"/>
    </location>
</feature>
<dbReference type="Proteomes" id="UP001140949">
    <property type="component" value="Unassembled WGS sequence"/>
</dbReference>
<dbReference type="PROSITE" id="PS51050">
    <property type="entry name" value="ZF_CW"/>
    <property type="match status" value="1"/>
</dbReference>
<feature type="region of interest" description="Disordered" evidence="4">
    <location>
        <begin position="1"/>
        <end position="43"/>
    </location>
</feature>
<evidence type="ECO:0000256" key="4">
    <source>
        <dbReference type="SAM" id="MobiDB-lite"/>
    </source>
</evidence>
<feature type="region of interest" description="Disordered" evidence="4">
    <location>
        <begin position="1616"/>
        <end position="1642"/>
    </location>
</feature>
<reference evidence="6" key="2">
    <citation type="submission" date="2023-04" db="EMBL/GenBank/DDBJ databases">
        <authorList>
            <person name="Bruccoleri R.E."/>
            <person name="Oakeley E.J."/>
            <person name="Faust A.-M."/>
            <person name="Dessus-Babus S."/>
            <person name="Altorfer M."/>
            <person name="Burckhardt D."/>
            <person name="Oertli M."/>
            <person name="Naumann U."/>
            <person name="Petersen F."/>
            <person name="Wong J."/>
        </authorList>
    </citation>
    <scope>NUCLEOTIDE SEQUENCE</scope>
    <source>
        <strain evidence="6">GSM-AAB239-AS_SAM_17_03QT</strain>
        <tissue evidence="6">Leaf</tissue>
    </source>
</reference>
<dbReference type="GO" id="GO:0008270">
    <property type="term" value="F:zinc ion binding"/>
    <property type="evidence" value="ECO:0007669"/>
    <property type="project" value="UniProtKB-KW"/>
</dbReference>
<feature type="region of interest" description="Disordered" evidence="4">
    <location>
        <begin position="308"/>
        <end position="329"/>
    </location>
</feature>
<feature type="compositionally biased region" description="Basic and acidic residues" evidence="4">
    <location>
        <begin position="394"/>
        <end position="415"/>
    </location>
</feature>
<feature type="compositionally biased region" description="Polar residues" evidence="4">
    <location>
        <begin position="147"/>
        <end position="173"/>
    </location>
</feature>
<feature type="region of interest" description="Disordered" evidence="4">
    <location>
        <begin position="1158"/>
        <end position="1206"/>
    </location>
</feature>
<dbReference type="Pfam" id="PF07496">
    <property type="entry name" value="zf-CW"/>
    <property type="match status" value="1"/>
</dbReference>
<accession>A0AAX6GJC3</accession>
<feature type="compositionally biased region" description="Basic and acidic residues" evidence="4">
    <location>
        <begin position="854"/>
        <end position="874"/>
    </location>
</feature>
<reference evidence="6" key="1">
    <citation type="journal article" date="2023" name="GigaByte">
        <title>Genome assembly of the bearded iris, Iris pallida Lam.</title>
        <authorList>
            <person name="Bruccoleri R.E."/>
            <person name="Oakeley E.J."/>
            <person name="Faust A.M.E."/>
            <person name="Altorfer M."/>
            <person name="Dessus-Babus S."/>
            <person name="Burckhardt D."/>
            <person name="Oertli M."/>
            <person name="Naumann U."/>
            <person name="Petersen F."/>
            <person name="Wong J."/>
        </authorList>
    </citation>
    <scope>NUCLEOTIDE SEQUENCE</scope>
    <source>
        <strain evidence="6">GSM-AAB239-AS_SAM_17_03QT</strain>
    </source>
</reference>
<feature type="compositionally biased region" description="Polar residues" evidence="4">
    <location>
        <begin position="1389"/>
        <end position="1403"/>
    </location>
</feature>
<feature type="compositionally biased region" description="Low complexity" evidence="4">
    <location>
        <begin position="1280"/>
        <end position="1289"/>
    </location>
</feature>
<feature type="compositionally biased region" description="Basic and acidic residues" evidence="4">
    <location>
        <begin position="463"/>
        <end position="487"/>
    </location>
</feature>